<proteinExistence type="predicted"/>
<dbReference type="AlphaFoldDB" id="A0A7Y7U8D8"/>
<accession>A0A7Y7U8D8</accession>
<name>A0A7Y7U8D8_9BACT</name>
<evidence type="ECO:0000313" key="3">
    <source>
        <dbReference type="Proteomes" id="UP000565521"/>
    </source>
</evidence>
<protein>
    <submittedName>
        <fullName evidence="2">Uncharacterized protein</fullName>
    </submittedName>
</protein>
<feature type="transmembrane region" description="Helical" evidence="1">
    <location>
        <begin position="287"/>
        <end position="311"/>
    </location>
</feature>
<feature type="transmembrane region" description="Helical" evidence="1">
    <location>
        <begin position="65"/>
        <end position="84"/>
    </location>
</feature>
<evidence type="ECO:0000313" key="2">
    <source>
        <dbReference type="EMBL" id="NVO33465.1"/>
    </source>
</evidence>
<keyword evidence="3" id="KW-1185">Reference proteome</keyword>
<keyword evidence="1" id="KW-0812">Transmembrane</keyword>
<keyword evidence="1" id="KW-0472">Membrane</keyword>
<reference evidence="2 3" key="1">
    <citation type="submission" date="2020-05" db="EMBL/GenBank/DDBJ databases">
        <title>Hymenobacter terrestris sp. nov. and Hymenobacter lapidiphilus sp. nov., isolated from regoliths in Antarctica.</title>
        <authorList>
            <person name="Sedlacek I."/>
            <person name="Pantucek R."/>
            <person name="Zeman M."/>
            <person name="Holochova P."/>
            <person name="Kralova S."/>
            <person name="Stankova E."/>
            <person name="Sedo O."/>
            <person name="Micenkova L."/>
            <person name="Svec P."/>
            <person name="Gupta V."/>
            <person name="Sood U."/>
            <person name="Korpole U.S."/>
            <person name="Lal R."/>
        </authorList>
    </citation>
    <scope>NUCLEOTIDE SEQUENCE [LARGE SCALE GENOMIC DNA]</scope>
    <source>
        <strain evidence="2 3">P5342</strain>
    </source>
</reference>
<evidence type="ECO:0000256" key="1">
    <source>
        <dbReference type="SAM" id="Phobius"/>
    </source>
</evidence>
<gene>
    <name evidence="2" type="ORF">HW554_19855</name>
</gene>
<sequence>MVAGLLPLLLVLAATFVYAGIAAGSNAYQIKRDFNISHLWETRERIAAVVGFVVLAYAGHRFGRWWNFAAPPLALGAAACLFGLRFDIRLNLRRLLPRHYLGTDPNTAATDKAVTGRGMSGRTFAWLKLAGVVALSGAALLLSGCKASQPERAAPHSTTAPGIIAQVPGIIAQPAQPPDLTPAQVAHLPARVQRQYRKNLKAQPRMVPLIQGRAAVNAPAATSVATSYKNAAPVTLATDSAVVNVSTAGKSGQAAAGPGIVQTRTEAPKRTVWQRVAGLLTGLTSTIGWLLLGAVLLHGLAPGVGYGTGWLRRFVSRRRV</sequence>
<organism evidence="2 3">
    <name type="scientific">Hymenobacter lapidiphilus</name>
    <dbReference type="NCBI Taxonomy" id="2608003"/>
    <lineage>
        <taxon>Bacteria</taxon>
        <taxon>Pseudomonadati</taxon>
        <taxon>Bacteroidota</taxon>
        <taxon>Cytophagia</taxon>
        <taxon>Cytophagales</taxon>
        <taxon>Hymenobacteraceae</taxon>
        <taxon>Hymenobacter</taxon>
    </lineage>
</organism>
<keyword evidence="1" id="KW-1133">Transmembrane helix</keyword>
<comment type="caution">
    <text evidence="2">The sequence shown here is derived from an EMBL/GenBank/DDBJ whole genome shotgun (WGS) entry which is preliminary data.</text>
</comment>
<dbReference type="EMBL" id="JABKAU010000073">
    <property type="protein sequence ID" value="NVO33465.1"/>
    <property type="molecule type" value="Genomic_DNA"/>
</dbReference>
<dbReference type="Proteomes" id="UP000565521">
    <property type="component" value="Unassembled WGS sequence"/>
</dbReference>
<dbReference type="RefSeq" id="WP_176910271.1">
    <property type="nucleotide sequence ID" value="NZ_JABKAU010000073.1"/>
</dbReference>